<organism evidence="2 3">
    <name type="scientific">Halorubrum vacuolatum</name>
    <name type="common">Natronobacterium vacuolatum</name>
    <dbReference type="NCBI Taxonomy" id="63740"/>
    <lineage>
        <taxon>Archaea</taxon>
        <taxon>Methanobacteriati</taxon>
        <taxon>Methanobacteriota</taxon>
        <taxon>Stenosarchaea group</taxon>
        <taxon>Halobacteria</taxon>
        <taxon>Halobacteriales</taxon>
        <taxon>Haloferacaceae</taxon>
        <taxon>Halorubrum</taxon>
    </lineage>
</organism>
<dbReference type="EMBL" id="FZNQ01000003">
    <property type="protein sequence ID" value="SNR35152.1"/>
    <property type="molecule type" value="Genomic_DNA"/>
</dbReference>
<gene>
    <name evidence="2" type="ORF">SAMN06264855_10388</name>
</gene>
<dbReference type="InterPro" id="IPR038720">
    <property type="entry name" value="YprB_RNase_H-like_dom"/>
</dbReference>
<dbReference type="Proteomes" id="UP000198397">
    <property type="component" value="Unassembled WGS sequence"/>
</dbReference>
<sequence length="259" mass="29367">MRIENSFIPVEGVGETTERRLWERGITTWDEFGHDVNVPGLGSTTADRIETFIADARTHLAEADSTYFDRTFPSRERWRLYENFRGNTCFFDIETTGLDEHRDRVTTVSFHRAGETRTLVAGQDLTADRLRAEFADADLLASFNGARFDVPFLETSFGIEVDTPHLDLMYPCKRLGLSGGLKPIERQLGIERDRPDISGRDAVRLWHQYERGDEAALDTLVSYNREDTVNLRTLADVVCGALHEDVFTPVAGTPPPRTR</sequence>
<dbReference type="InterPro" id="IPR036397">
    <property type="entry name" value="RNaseH_sf"/>
</dbReference>
<name>A0A238VLA2_HALVU</name>
<dbReference type="SUPFAM" id="SSF53098">
    <property type="entry name" value="Ribonuclease H-like"/>
    <property type="match status" value="1"/>
</dbReference>
<dbReference type="PANTHER" id="PTHR38462">
    <property type="entry name" value="EXONUCLEASE-LIKE PROTEIN"/>
    <property type="match status" value="1"/>
</dbReference>
<accession>A0A238VLA2</accession>
<dbReference type="AlphaFoldDB" id="A0A238VLA2"/>
<dbReference type="PANTHER" id="PTHR38462:SF1">
    <property type="entry name" value="YPRB RIBONUCLEASE H-LIKE DOMAIN-CONTAINING PROTEIN"/>
    <property type="match status" value="1"/>
</dbReference>
<keyword evidence="3" id="KW-1185">Reference proteome</keyword>
<dbReference type="OrthoDB" id="211024at2157"/>
<protein>
    <recommendedName>
        <fullName evidence="1">YprB ribonuclease H-like domain-containing protein</fullName>
    </recommendedName>
</protein>
<dbReference type="Pfam" id="PF13482">
    <property type="entry name" value="RNase_H_2"/>
    <property type="match status" value="1"/>
</dbReference>
<dbReference type="GO" id="GO:0003676">
    <property type="term" value="F:nucleic acid binding"/>
    <property type="evidence" value="ECO:0007669"/>
    <property type="project" value="InterPro"/>
</dbReference>
<reference evidence="2 3" key="1">
    <citation type="submission" date="2017-06" db="EMBL/GenBank/DDBJ databases">
        <authorList>
            <person name="Kim H.J."/>
            <person name="Triplett B.A."/>
        </authorList>
    </citation>
    <scope>NUCLEOTIDE SEQUENCE [LARGE SCALE GENOMIC DNA]</scope>
    <source>
        <strain evidence="2 3">DSM 8800</strain>
    </source>
</reference>
<dbReference type="RefSeq" id="WP_089383891.1">
    <property type="nucleotide sequence ID" value="NZ_FZNQ01000003.1"/>
</dbReference>
<dbReference type="InterPro" id="IPR012337">
    <property type="entry name" value="RNaseH-like_sf"/>
</dbReference>
<proteinExistence type="predicted"/>
<feature type="domain" description="YprB ribonuclease H-like" evidence="1">
    <location>
        <begin position="89"/>
        <end position="237"/>
    </location>
</feature>
<evidence type="ECO:0000313" key="2">
    <source>
        <dbReference type="EMBL" id="SNR35152.1"/>
    </source>
</evidence>
<evidence type="ECO:0000259" key="1">
    <source>
        <dbReference type="Pfam" id="PF13482"/>
    </source>
</evidence>
<evidence type="ECO:0000313" key="3">
    <source>
        <dbReference type="Proteomes" id="UP000198397"/>
    </source>
</evidence>
<dbReference type="Gene3D" id="3.30.420.10">
    <property type="entry name" value="Ribonuclease H-like superfamily/Ribonuclease H"/>
    <property type="match status" value="1"/>
</dbReference>